<evidence type="ECO:0000256" key="3">
    <source>
        <dbReference type="ARBA" id="ARBA00012438"/>
    </source>
</evidence>
<comment type="catalytic activity">
    <reaction evidence="1">
        <text>ATP + protein L-histidine = ADP + protein N-phospho-L-histidine.</text>
        <dbReference type="EC" id="2.7.13.3"/>
    </reaction>
</comment>
<evidence type="ECO:0000313" key="16">
    <source>
        <dbReference type="Proteomes" id="UP000547879"/>
    </source>
</evidence>
<protein>
    <recommendedName>
        <fullName evidence="3">histidine kinase</fullName>
        <ecNumber evidence="3">2.7.13.3</ecNumber>
    </recommendedName>
</protein>
<evidence type="ECO:0000256" key="13">
    <source>
        <dbReference type="SAM" id="Phobius"/>
    </source>
</evidence>
<keyword evidence="9" id="KW-0067">ATP-binding</keyword>
<keyword evidence="7" id="KW-0547">Nucleotide-binding</keyword>
<keyword evidence="10 13" id="KW-1133">Transmembrane helix</keyword>
<dbReference type="EC" id="2.7.13.3" evidence="3"/>
<feature type="domain" description="Signal transduction histidine kinase HWE region" evidence="14">
    <location>
        <begin position="167"/>
        <end position="246"/>
    </location>
</feature>
<dbReference type="RefSeq" id="WP_183996275.1">
    <property type="nucleotide sequence ID" value="NZ_BMHW01000009.1"/>
</dbReference>
<keyword evidence="5" id="KW-0808">Transferase</keyword>
<feature type="transmembrane region" description="Helical" evidence="13">
    <location>
        <begin position="105"/>
        <end position="128"/>
    </location>
</feature>
<feature type="transmembrane region" description="Helical" evidence="13">
    <location>
        <begin position="29"/>
        <end position="48"/>
    </location>
</feature>
<organism evidence="15 16">
    <name type="scientific">Rhizobium wenxiniae</name>
    <dbReference type="NCBI Taxonomy" id="1737357"/>
    <lineage>
        <taxon>Bacteria</taxon>
        <taxon>Pseudomonadati</taxon>
        <taxon>Pseudomonadota</taxon>
        <taxon>Alphaproteobacteria</taxon>
        <taxon>Hyphomicrobiales</taxon>
        <taxon>Rhizobiaceae</taxon>
        <taxon>Rhizobium/Agrobacterium group</taxon>
        <taxon>Rhizobium</taxon>
    </lineage>
</organism>
<evidence type="ECO:0000259" key="14">
    <source>
        <dbReference type="SMART" id="SM00911"/>
    </source>
</evidence>
<accession>A0A7X0D273</accession>
<comment type="subcellular location">
    <subcellularLocation>
        <location evidence="2">Membrane</location>
        <topology evidence="2">Multi-pass membrane protein</topology>
    </subcellularLocation>
</comment>
<gene>
    <name evidence="15" type="ORF">HNQ72_005038</name>
</gene>
<evidence type="ECO:0000256" key="7">
    <source>
        <dbReference type="ARBA" id="ARBA00022741"/>
    </source>
</evidence>
<dbReference type="EMBL" id="JACHEG010000008">
    <property type="protein sequence ID" value="MBB6165192.1"/>
    <property type="molecule type" value="Genomic_DNA"/>
</dbReference>
<comment type="caution">
    <text evidence="15">The sequence shown here is derived from an EMBL/GenBank/DDBJ whole genome shotgun (WGS) entry which is preliminary data.</text>
</comment>
<dbReference type="InterPro" id="IPR036890">
    <property type="entry name" value="HATPase_C_sf"/>
</dbReference>
<dbReference type="InterPro" id="IPR011102">
    <property type="entry name" value="Sig_transdc_His_kinase_HWE"/>
</dbReference>
<evidence type="ECO:0000256" key="2">
    <source>
        <dbReference type="ARBA" id="ARBA00004141"/>
    </source>
</evidence>
<evidence type="ECO:0000256" key="11">
    <source>
        <dbReference type="ARBA" id="ARBA00023012"/>
    </source>
</evidence>
<keyword evidence="12 13" id="KW-0472">Membrane</keyword>
<evidence type="ECO:0000256" key="9">
    <source>
        <dbReference type="ARBA" id="ARBA00022840"/>
    </source>
</evidence>
<sequence>MNEVSQLLQRRSLIVRLQDLVTRERSAPFRWTLALTLFAVALIVRLIINDDLPSGFPYLTFFPAVIIATLICGLWPGIISAILSGFASWYFFIAPAYTFELTPGSVLALLFYAFIVSVDIFIIHTISVTSISLRQERQALAALAATKERENVQLLENDAYQKEMSLELAHRMKNQLALVQAIVSQTLRSATDMETLATTLNGRISALGKAHDMLIHGATGHAYVEDIVGDTLALYDDTRLKISGPKVEIAPRSALSLSLILHELGTNAAKYGALSTCEGMVGIRWTVSDEAEPVFEIVWQEIGGPQVAEPSRRGAGSRLIMAGLGVGSQVSLNYEPTGLRCTAAVPLSELQNKQ</sequence>
<dbReference type="GO" id="GO:0005524">
    <property type="term" value="F:ATP binding"/>
    <property type="evidence" value="ECO:0007669"/>
    <property type="project" value="UniProtKB-KW"/>
</dbReference>
<dbReference type="Pfam" id="PF13493">
    <property type="entry name" value="DUF4118"/>
    <property type="match status" value="1"/>
</dbReference>
<keyword evidence="8 15" id="KW-0418">Kinase</keyword>
<evidence type="ECO:0000256" key="6">
    <source>
        <dbReference type="ARBA" id="ARBA00022692"/>
    </source>
</evidence>
<keyword evidence="6 13" id="KW-0812">Transmembrane</keyword>
<dbReference type="GO" id="GO:0004673">
    <property type="term" value="F:protein histidine kinase activity"/>
    <property type="evidence" value="ECO:0007669"/>
    <property type="project" value="UniProtKB-EC"/>
</dbReference>
<evidence type="ECO:0000256" key="10">
    <source>
        <dbReference type="ARBA" id="ARBA00022989"/>
    </source>
</evidence>
<evidence type="ECO:0000256" key="5">
    <source>
        <dbReference type="ARBA" id="ARBA00022679"/>
    </source>
</evidence>
<dbReference type="GO" id="GO:0016020">
    <property type="term" value="C:membrane"/>
    <property type="evidence" value="ECO:0007669"/>
    <property type="project" value="UniProtKB-SubCell"/>
</dbReference>
<evidence type="ECO:0000313" key="15">
    <source>
        <dbReference type="EMBL" id="MBB6165192.1"/>
    </source>
</evidence>
<evidence type="ECO:0000256" key="4">
    <source>
        <dbReference type="ARBA" id="ARBA00022553"/>
    </source>
</evidence>
<keyword evidence="11" id="KW-0902">Two-component regulatory system</keyword>
<keyword evidence="4" id="KW-0597">Phosphoprotein</keyword>
<keyword evidence="16" id="KW-1185">Reference proteome</keyword>
<dbReference type="PANTHER" id="PTHR41523:SF7">
    <property type="entry name" value="HISTIDINE KINASE"/>
    <property type="match status" value="1"/>
</dbReference>
<dbReference type="SMART" id="SM00911">
    <property type="entry name" value="HWE_HK"/>
    <property type="match status" value="1"/>
</dbReference>
<feature type="transmembrane region" description="Helical" evidence="13">
    <location>
        <begin position="60"/>
        <end position="93"/>
    </location>
</feature>
<dbReference type="AlphaFoldDB" id="A0A7X0D273"/>
<name>A0A7X0D273_9HYPH</name>
<dbReference type="Gene3D" id="3.30.565.10">
    <property type="entry name" value="Histidine kinase-like ATPase, C-terminal domain"/>
    <property type="match status" value="1"/>
</dbReference>
<dbReference type="Gene3D" id="1.20.120.620">
    <property type="entry name" value="Backbone structure of the membrane domain of e. Coli histidine kinase receptor kdpd"/>
    <property type="match status" value="1"/>
</dbReference>
<evidence type="ECO:0000256" key="8">
    <source>
        <dbReference type="ARBA" id="ARBA00022777"/>
    </source>
</evidence>
<dbReference type="InterPro" id="IPR038318">
    <property type="entry name" value="KdpD_sf"/>
</dbReference>
<proteinExistence type="predicted"/>
<evidence type="ECO:0000256" key="1">
    <source>
        <dbReference type="ARBA" id="ARBA00000085"/>
    </source>
</evidence>
<evidence type="ECO:0000256" key="12">
    <source>
        <dbReference type="ARBA" id="ARBA00023136"/>
    </source>
</evidence>
<reference evidence="15 16" key="1">
    <citation type="submission" date="2020-08" db="EMBL/GenBank/DDBJ databases">
        <title>Genomic Encyclopedia of Type Strains, Phase IV (KMG-IV): sequencing the most valuable type-strain genomes for metagenomic binning, comparative biology and taxonomic classification.</title>
        <authorList>
            <person name="Goeker M."/>
        </authorList>
    </citation>
    <scope>NUCLEOTIDE SEQUENCE [LARGE SCALE GENOMIC DNA]</scope>
    <source>
        <strain evidence="15 16">DSM 100734</strain>
    </source>
</reference>
<dbReference type="Proteomes" id="UP000547879">
    <property type="component" value="Unassembled WGS sequence"/>
</dbReference>
<dbReference type="GO" id="GO:0000160">
    <property type="term" value="P:phosphorelay signal transduction system"/>
    <property type="evidence" value="ECO:0007669"/>
    <property type="project" value="UniProtKB-KW"/>
</dbReference>
<dbReference type="InterPro" id="IPR025201">
    <property type="entry name" value="KdpD_TM"/>
</dbReference>
<dbReference type="PANTHER" id="PTHR41523">
    <property type="entry name" value="TWO-COMPONENT SYSTEM SENSOR PROTEIN"/>
    <property type="match status" value="1"/>
</dbReference>
<dbReference type="Pfam" id="PF07536">
    <property type="entry name" value="HWE_HK"/>
    <property type="match status" value="1"/>
</dbReference>